<name>A0A1U7IBP6_9CYAN</name>
<dbReference type="STRING" id="454136.NIES2119_21500"/>
<evidence type="ECO:0000313" key="2">
    <source>
        <dbReference type="EMBL" id="OKH34080.1"/>
    </source>
</evidence>
<accession>A0A1U7IBP6</accession>
<dbReference type="AlphaFoldDB" id="A0A1U7IBP6"/>
<reference evidence="2 3" key="1">
    <citation type="submission" date="2016-11" db="EMBL/GenBank/DDBJ databases">
        <title>Draft Genome Sequences of Nine Cyanobacterial Strains from Diverse Habitats.</title>
        <authorList>
            <person name="Zhu T."/>
            <person name="Hou S."/>
            <person name="Lu X."/>
            <person name="Hess W.R."/>
        </authorList>
    </citation>
    <scope>NUCLEOTIDE SEQUENCE [LARGE SCALE GENOMIC DNA]</scope>
    <source>
        <strain evidence="2 3">IAM M-71</strain>
    </source>
</reference>
<gene>
    <name evidence="2" type="ORF">NIES2119_21500</name>
</gene>
<feature type="domain" description="Tox-PL-2" evidence="1">
    <location>
        <begin position="10"/>
        <end position="104"/>
    </location>
</feature>
<dbReference type="Proteomes" id="UP000185860">
    <property type="component" value="Unassembled WGS sequence"/>
</dbReference>
<protein>
    <recommendedName>
        <fullName evidence="1">Tox-PL-2 domain-containing protein</fullName>
    </recommendedName>
</protein>
<dbReference type="OrthoDB" id="486813at2"/>
<dbReference type="EMBL" id="MRCE01000024">
    <property type="protein sequence ID" value="OKH34080.1"/>
    <property type="molecule type" value="Genomic_DNA"/>
</dbReference>
<evidence type="ECO:0000313" key="3">
    <source>
        <dbReference type="Proteomes" id="UP000185860"/>
    </source>
</evidence>
<dbReference type="InterPro" id="IPR028910">
    <property type="entry name" value="Tox-PL-2_dom"/>
</dbReference>
<dbReference type="Pfam" id="PF15643">
    <property type="entry name" value="Tox-PL-2"/>
    <property type="match status" value="1"/>
</dbReference>
<sequence length="122" mass="13661">MSSNDPVFPEVVRIASGFGIFDCIPCARAIKEFLVERGVQGKHIKLDTGSQDPLYGRIYDDSVGELISTTGHHEAVVVEIEGEEIVVDNIHPEGILRSVWMQNLYSPILEVGRKFQITEQMF</sequence>
<evidence type="ECO:0000259" key="1">
    <source>
        <dbReference type="Pfam" id="PF15643"/>
    </source>
</evidence>
<proteinExistence type="predicted"/>
<organism evidence="2 3">
    <name type="scientific">[Phormidium ambiguum] IAM M-71</name>
    <dbReference type="NCBI Taxonomy" id="454136"/>
    <lineage>
        <taxon>Bacteria</taxon>
        <taxon>Bacillati</taxon>
        <taxon>Cyanobacteriota</taxon>
        <taxon>Cyanophyceae</taxon>
        <taxon>Oscillatoriophycideae</taxon>
        <taxon>Aerosakkonematales</taxon>
        <taxon>Aerosakkonemataceae</taxon>
        <taxon>Floridanema</taxon>
    </lineage>
</organism>
<comment type="caution">
    <text evidence="2">The sequence shown here is derived from an EMBL/GenBank/DDBJ whole genome shotgun (WGS) entry which is preliminary data.</text>
</comment>